<sequence length="162" mass="17592">MTEFDYVVLAVLGCSALLGFIRGFLKEAFSLIAYAAAGYAAIQWGPSALPWFLSLFDNYYVSAAVAYAVVFIAVLLVVGLLNLTLSSMISYAGLGPADSGLGLLFGLIRGLIIILLVVILLGYTDFPQQAWWQNAKFSAMFVDMVNQLKLLLSADIAKYLPY</sequence>
<feature type="transmembrane region" description="Helical" evidence="5">
    <location>
        <begin position="32"/>
        <end position="53"/>
    </location>
</feature>
<feature type="transmembrane region" description="Helical" evidence="5">
    <location>
        <begin position="101"/>
        <end position="123"/>
    </location>
</feature>
<dbReference type="GO" id="GO:0016020">
    <property type="term" value="C:membrane"/>
    <property type="evidence" value="ECO:0007669"/>
    <property type="project" value="UniProtKB-SubCell"/>
</dbReference>
<feature type="transmembrane region" description="Helical" evidence="5">
    <location>
        <begin position="59"/>
        <end position="81"/>
    </location>
</feature>
<dbReference type="PANTHER" id="PTHR36926">
    <property type="entry name" value="COLICIN V PRODUCTION PROTEIN"/>
    <property type="match status" value="1"/>
</dbReference>
<gene>
    <name evidence="6" type="ORF">HKX39_04295</name>
</gene>
<evidence type="ECO:0000256" key="4">
    <source>
        <dbReference type="ARBA" id="ARBA00023136"/>
    </source>
</evidence>
<keyword evidence="4 5" id="KW-0472">Membrane</keyword>
<accession>A0A849P8W9</accession>
<dbReference type="RefSeq" id="WP_171680079.1">
    <property type="nucleotide sequence ID" value="NZ_JABGBN010000002.1"/>
</dbReference>
<dbReference type="InterPro" id="IPR003825">
    <property type="entry name" value="Colicin-V_CvpA"/>
</dbReference>
<dbReference type="EMBL" id="JABGBN010000002">
    <property type="protein sequence ID" value="NOL51397.1"/>
    <property type="molecule type" value="Genomic_DNA"/>
</dbReference>
<evidence type="ECO:0000313" key="6">
    <source>
        <dbReference type="EMBL" id="NOL51397.1"/>
    </source>
</evidence>
<organism evidence="6 7">
    <name type="scientific">Pelistega suis</name>
    <dbReference type="NCBI Taxonomy" id="1631957"/>
    <lineage>
        <taxon>Bacteria</taxon>
        <taxon>Pseudomonadati</taxon>
        <taxon>Pseudomonadota</taxon>
        <taxon>Betaproteobacteria</taxon>
        <taxon>Burkholderiales</taxon>
        <taxon>Alcaligenaceae</taxon>
        <taxon>Pelistega</taxon>
    </lineage>
</organism>
<reference evidence="6 7" key="1">
    <citation type="submission" date="2020-05" db="EMBL/GenBank/DDBJ databases">
        <authorList>
            <person name="Niu N."/>
        </authorList>
    </citation>
    <scope>NUCLEOTIDE SEQUENCE [LARGE SCALE GENOMIC DNA]</scope>
    <source>
        <strain evidence="6 7">3340-03</strain>
    </source>
</reference>
<evidence type="ECO:0000256" key="5">
    <source>
        <dbReference type="SAM" id="Phobius"/>
    </source>
</evidence>
<evidence type="ECO:0000256" key="3">
    <source>
        <dbReference type="ARBA" id="ARBA00022989"/>
    </source>
</evidence>
<evidence type="ECO:0000313" key="7">
    <source>
        <dbReference type="Proteomes" id="UP000537862"/>
    </source>
</evidence>
<proteinExistence type="predicted"/>
<keyword evidence="7" id="KW-1185">Reference proteome</keyword>
<evidence type="ECO:0000256" key="1">
    <source>
        <dbReference type="ARBA" id="ARBA00004141"/>
    </source>
</evidence>
<dbReference type="AlphaFoldDB" id="A0A849P8W9"/>
<dbReference type="Proteomes" id="UP000537862">
    <property type="component" value="Unassembled WGS sequence"/>
</dbReference>
<feature type="transmembrane region" description="Helical" evidence="5">
    <location>
        <begin position="6"/>
        <end position="25"/>
    </location>
</feature>
<name>A0A849P8W9_9BURK</name>
<comment type="subcellular location">
    <subcellularLocation>
        <location evidence="1">Membrane</location>
        <topology evidence="1">Multi-pass membrane protein</topology>
    </subcellularLocation>
</comment>
<keyword evidence="3 5" id="KW-1133">Transmembrane helix</keyword>
<dbReference type="GO" id="GO:0009403">
    <property type="term" value="P:toxin biosynthetic process"/>
    <property type="evidence" value="ECO:0007669"/>
    <property type="project" value="InterPro"/>
</dbReference>
<dbReference type="InterPro" id="IPR052719">
    <property type="entry name" value="CvpA-like"/>
</dbReference>
<protein>
    <submittedName>
        <fullName evidence="6">CvpA family protein</fullName>
    </submittedName>
</protein>
<keyword evidence="2 5" id="KW-0812">Transmembrane</keyword>
<dbReference type="PANTHER" id="PTHR36926:SF1">
    <property type="entry name" value="COLICIN V PRODUCTION PROTEIN"/>
    <property type="match status" value="1"/>
</dbReference>
<comment type="caution">
    <text evidence="6">The sequence shown here is derived from an EMBL/GenBank/DDBJ whole genome shotgun (WGS) entry which is preliminary data.</text>
</comment>
<dbReference type="Pfam" id="PF02674">
    <property type="entry name" value="Colicin_V"/>
    <property type="match status" value="1"/>
</dbReference>
<evidence type="ECO:0000256" key="2">
    <source>
        <dbReference type="ARBA" id="ARBA00022692"/>
    </source>
</evidence>